<dbReference type="Gene3D" id="3.40.630.10">
    <property type="entry name" value="Zn peptidases"/>
    <property type="match status" value="1"/>
</dbReference>
<dbReference type="GO" id="GO:0004181">
    <property type="term" value="F:metallocarboxypeptidase activity"/>
    <property type="evidence" value="ECO:0007669"/>
    <property type="project" value="InterPro"/>
</dbReference>
<sequence>MKSILSILLILAIGHLQAQDYFLEDRGPFDPGIPSPEKFLGYPVGSHHTRHDRIVAYLTQLAELSERAEINQYGETYEHRPLVMLTVTAPEHLAQLPALQEKHNRAADPSNTEDLSDLPVFVNLGYNVHGNEPSSSEAAMLTAYILVASESEEVKNYISQAVMMIDPTINPDGRDRHSQWANMFKGDPLVADPADAEHNERWPRGRTNHYWFDLNRDWLLGINPESRGKLNWYHQWYPNVVTDFHEMGTSSTYFFEPMKANASKDPIMPAENYTTLNDKFAEYYVEALDNIGSFYFTKEAFDGTYPGYGSSYPDLQGGLGILFEQASSRGHRQETPTGEITFAFTIRNQLSSSMATVKAAVENKDLLYDYQQRFFESALSNAEKSDIEAYVFGDRYDKNRTRAFIDKLLLHRVKLYKLEESVKVDGKSFTPDFAYYVPTRQPQYRMVQTMFETYEEYTDSVFYDASAWSLANFYNMEYAPLKKAAQTGEEVTREDLTREDIEVTQSDYAYLIDWNDYNAPAVLWKLQKAGVNVLSAFKPFSLDIEGKEKEFDYGTLVIPVSRQQISSDSLYALVKEAAAEHAVEVTSSTSGYSRSGVDLGSRNIRALEKTRPFMLIEDGVSSYEAGEVWHLLDTRVDMPITKIPMRNFEEIDWERYNTMVMVSGNYKQLDSTDLRKIKSWVSLGNTLITIREGSEWAIKNELVNEKLIGAEDTDEDAAEQEEQTTERKPYVEAPENIGKQSVGGAIFEVDLDLTHPLAFGYTREKLPVYRNSEVWIAPSENPYATVAKYTDAPHIDGFITDKNLNEFLKPSASLIVSKVGRGRVVLFADNPNFRGSWYGTNRLFLNALFLGQHVDIPSE</sequence>
<dbReference type="OrthoDB" id="9758209at2"/>
<dbReference type="EMBL" id="FNCW01000002">
    <property type="protein sequence ID" value="SDG50380.1"/>
    <property type="molecule type" value="Genomic_DNA"/>
</dbReference>
<organism evidence="3 4">
    <name type="scientific">Psychroflexus sediminis</name>
    <dbReference type="NCBI Taxonomy" id="470826"/>
    <lineage>
        <taxon>Bacteria</taxon>
        <taxon>Pseudomonadati</taxon>
        <taxon>Bacteroidota</taxon>
        <taxon>Flavobacteriia</taxon>
        <taxon>Flavobacteriales</taxon>
        <taxon>Flavobacteriaceae</taxon>
        <taxon>Psychroflexus</taxon>
    </lineage>
</organism>
<feature type="domain" description="Peptidase M14" evidence="2">
    <location>
        <begin position="48"/>
        <end position="340"/>
    </location>
</feature>
<dbReference type="STRING" id="470826.SAMN04488027_102254"/>
<proteinExistence type="predicted"/>
<keyword evidence="3" id="KW-0645">Protease</keyword>
<dbReference type="InterPro" id="IPR029062">
    <property type="entry name" value="Class_I_gatase-like"/>
</dbReference>
<dbReference type="SUPFAM" id="SSF52317">
    <property type="entry name" value="Class I glutamine amidotransferase-like"/>
    <property type="match status" value="1"/>
</dbReference>
<name>A0A1G7UUG5_9FLAO</name>
<evidence type="ECO:0000259" key="2">
    <source>
        <dbReference type="SMART" id="SM00631"/>
    </source>
</evidence>
<keyword evidence="3" id="KW-0121">Carboxypeptidase</keyword>
<accession>A0A1G7UUG5</accession>
<dbReference type="GO" id="GO:0008270">
    <property type="term" value="F:zinc ion binding"/>
    <property type="evidence" value="ECO:0007669"/>
    <property type="project" value="InterPro"/>
</dbReference>
<reference evidence="3 4" key="1">
    <citation type="submission" date="2016-10" db="EMBL/GenBank/DDBJ databases">
        <authorList>
            <person name="de Groot N.N."/>
        </authorList>
    </citation>
    <scope>NUCLEOTIDE SEQUENCE [LARGE SCALE GENOMIC DNA]</scope>
    <source>
        <strain evidence="3 4">DSM 19803</strain>
    </source>
</reference>
<protein>
    <submittedName>
        <fullName evidence="3">Zinc carboxypeptidase</fullName>
    </submittedName>
</protein>
<dbReference type="Proteomes" id="UP000199296">
    <property type="component" value="Unassembled WGS sequence"/>
</dbReference>
<dbReference type="Pfam" id="PF00246">
    <property type="entry name" value="Peptidase_M14"/>
    <property type="match status" value="1"/>
</dbReference>
<evidence type="ECO:0000256" key="1">
    <source>
        <dbReference type="SAM" id="SignalP"/>
    </source>
</evidence>
<dbReference type="InterPro" id="IPR000834">
    <property type="entry name" value="Peptidase_M14"/>
</dbReference>
<dbReference type="GO" id="GO:0006508">
    <property type="term" value="P:proteolysis"/>
    <property type="evidence" value="ECO:0007669"/>
    <property type="project" value="InterPro"/>
</dbReference>
<feature type="signal peptide" evidence="1">
    <location>
        <begin position="1"/>
        <end position="18"/>
    </location>
</feature>
<dbReference type="SUPFAM" id="SSF53187">
    <property type="entry name" value="Zn-dependent exopeptidases"/>
    <property type="match status" value="1"/>
</dbReference>
<evidence type="ECO:0000313" key="4">
    <source>
        <dbReference type="Proteomes" id="UP000199296"/>
    </source>
</evidence>
<dbReference type="RefSeq" id="WP_093365362.1">
    <property type="nucleotide sequence ID" value="NZ_FNCW01000002.1"/>
</dbReference>
<feature type="chain" id="PRO_5011568947" evidence="1">
    <location>
        <begin position="19"/>
        <end position="859"/>
    </location>
</feature>
<keyword evidence="3" id="KW-0378">Hydrolase</keyword>
<evidence type="ECO:0000313" key="3">
    <source>
        <dbReference type="EMBL" id="SDG50380.1"/>
    </source>
</evidence>
<dbReference type="AlphaFoldDB" id="A0A1G7UUG5"/>
<keyword evidence="1" id="KW-0732">Signal</keyword>
<keyword evidence="4" id="KW-1185">Reference proteome</keyword>
<gene>
    <name evidence="3" type="ORF">SAMN04488027_102254</name>
</gene>
<dbReference type="SMART" id="SM00631">
    <property type="entry name" value="Zn_pept"/>
    <property type="match status" value="1"/>
</dbReference>